<dbReference type="PRINTS" id="PR00941">
    <property type="entry name" value="CDATPASE"/>
</dbReference>
<dbReference type="PROSITE" id="PS01229">
    <property type="entry name" value="COF_2"/>
    <property type="match status" value="1"/>
</dbReference>
<evidence type="ECO:0000313" key="17">
    <source>
        <dbReference type="Proteomes" id="UP000001544"/>
    </source>
</evidence>
<feature type="domain" description="P-type ATPase A" evidence="15">
    <location>
        <begin position="147"/>
        <end position="247"/>
    </location>
</feature>
<dbReference type="InterPro" id="IPR059000">
    <property type="entry name" value="ATPase_P-type_domA"/>
</dbReference>
<comment type="similarity">
    <text evidence="2 14">Belongs to the cation transport ATPase (P-type) (TC 3.A.3) family. Type IB subfamily.</text>
</comment>
<dbReference type="InterPro" id="IPR036412">
    <property type="entry name" value="HAD-like_sf"/>
</dbReference>
<keyword evidence="8 14" id="KW-0067">ATP-binding</keyword>
<evidence type="ECO:0000256" key="14">
    <source>
        <dbReference type="RuleBase" id="RU362081"/>
    </source>
</evidence>
<dbReference type="InterPro" id="IPR044492">
    <property type="entry name" value="P_typ_ATPase_HD_dom"/>
</dbReference>
<dbReference type="PROSITE" id="PS00154">
    <property type="entry name" value="ATPASE_E1_E2"/>
    <property type="match status" value="1"/>
</dbReference>
<keyword evidence="7 14" id="KW-0547">Nucleotide-binding</keyword>
<feature type="transmembrane region" description="Helical" evidence="14">
    <location>
        <begin position="298"/>
        <end position="321"/>
    </location>
</feature>
<evidence type="ECO:0000256" key="13">
    <source>
        <dbReference type="ARBA" id="ARBA00023136"/>
    </source>
</evidence>
<evidence type="ECO:0000256" key="4">
    <source>
        <dbReference type="ARBA" id="ARBA00022553"/>
    </source>
</evidence>
<reference evidence="16 17" key="1">
    <citation type="journal article" date="2011" name="Environ. Microbiol.">
        <title>Genome of alkaliphilic Bacillus pseudofirmus OF4 reveals adaptations that support the ability to grow in an external pH range from 7.5 to 11.4.</title>
        <authorList>
            <person name="Janto B."/>
            <person name="Ahmed A."/>
            <person name="Ito M."/>
            <person name="Liu J."/>
            <person name="Hicks D.B."/>
            <person name="Pagni S."/>
            <person name="Fackelmayer O.J."/>
            <person name="Smith T.A."/>
            <person name="Earl J."/>
            <person name="Elbourne L.D."/>
            <person name="Hassan K."/>
            <person name="Paulsen I.T."/>
            <person name="Kolsto A.B."/>
            <person name="Tourasse N.J."/>
            <person name="Ehrlich G.D."/>
            <person name="Boissy R."/>
            <person name="Ivey D.M."/>
            <person name="Li G."/>
            <person name="Xue Y."/>
            <person name="Ma Y."/>
            <person name="Hu F.Z."/>
            <person name="Krulwich T.A."/>
        </authorList>
    </citation>
    <scope>NUCLEOTIDE SEQUENCE [LARGE SCALE GENOMIC DNA]</scope>
    <source>
        <strain evidence="17">ATCC BAA-2126 / JCM 17055 / OF4</strain>
    </source>
</reference>
<feature type="transmembrane region" description="Helical" evidence="14">
    <location>
        <begin position="93"/>
        <end position="112"/>
    </location>
</feature>
<dbReference type="GO" id="GO:0016887">
    <property type="term" value="F:ATP hydrolysis activity"/>
    <property type="evidence" value="ECO:0007669"/>
    <property type="project" value="InterPro"/>
</dbReference>
<keyword evidence="9" id="KW-0460">Magnesium</keyword>
<dbReference type="EMBL" id="CP001878">
    <property type="protein sequence ID" value="ADC50439.1"/>
    <property type="molecule type" value="Genomic_DNA"/>
</dbReference>
<dbReference type="NCBIfam" id="TIGR01494">
    <property type="entry name" value="ATPase_P-type"/>
    <property type="match status" value="1"/>
</dbReference>
<dbReference type="GO" id="GO:0019829">
    <property type="term" value="F:ATPase-coupled monoatomic cation transmembrane transporter activity"/>
    <property type="evidence" value="ECO:0007669"/>
    <property type="project" value="InterPro"/>
</dbReference>
<keyword evidence="14" id="KW-1003">Cell membrane</keyword>
<keyword evidence="12" id="KW-0406">Ion transport</keyword>
<dbReference type="GO" id="GO:0046872">
    <property type="term" value="F:metal ion binding"/>
    <property type="evidence" value="ECO:0007669"/>
    <property type="project" value="UniProtKB-KW"/>
</dbReference>
<dbReference type="SFLD" id="SFLDS00003">
    <property type="entry name" value="Haloacid_Dehalogenase"/>
    <property type="match status" value="1"/>
</dbReference>
<dbReference type="AlphaFoldDB" id="D3FW07"/>
<name>D3FW07_ALKPO</name>
<keyword evidence="11 14" id="KW-1133">Transmembrane helix</keyword>
<keyword evidence="4" id="KW-0597">Phosphoprotein</keyword>
<dbReference type="PRINTS" id="PR00119">
    <property type="entry name" value="CATATPASE"/>
</dbReference>
<evidence type="ECO:0000256" key="11">
    <source>
        <dbReference type="ARBA" id="ARBA00022989"/>
    </source>
</evidence>
<dbReference type="SFLD" id="SFLDF00027">
    <property type="entry name" value="p-type_atpase"/>
    <property type="match status" value="1"/>
</dbReference>
<dbReference type="InterPro" id="IPR023214">
    <property type="entry name" value="HAD_sf"/>
</dbReference>
<evidence type="ECO:0000313" key="16">
    <source>
        <dbReference type="EMBL" id="ADC50439.1"/>
    </source>
</evidence>
<evidence type="ECO:0000256" key="9">
    <source>
        <dbReference type="ARBA" id="ARBA00022842"/>
    </source>
</evidence>
<feature type="transmembrane region" description="Helical" evidence="14">
    <location>
        <begin position="267"/>
        <end position="286"/>
    </location>
</feature>
<dbReference type="CDD" id="cd07551">
    <property type="entry name" value="P-type_ATPase_HM_ZosA_PfeT-like"/>
    <property type="match status" value="1"/>
</dbReference>
<comment type="subcellular location">
    <subcellularLocation>
        <location evidence="1">Cell membrane</location>
        <topology evidence="1">Multi-pass membrane protein</topology>
    </subcellularLocation>
</comment>
<feature type="transmembrane region" description="Helical" evidence="14">
    <location>
        <begin position="62"/>
        <end position="81"/>
    </location>
</feature>
<protein>
    <submittedName>
        <fullName evidence="16">Cadmium-transporting ATPase</fullName>
    </submittedName>
</protein>
<keyword evidence="13 14" id="KW-0472">Membrane</keyword>
<sequence>MDAVKAGGCSSCAHMEKCYGTESCQLKKNKMKFVEEHLELTLALISGSIIIMAWLLQRYEYPALSVALFLSAYVIGGYFKAREGIEDALSNKTLNVELLMIFAAIGSAFIGYWVEGAILIFIFSLSGALETYTMNKSHREISSLMDLRPETATVLVNGKERKVGVDHLVIGNFVLIKPGERIPADGKIVKGTSMIDEAALSGEALPLLKTVNDEVFTGTVNKNGLITIEVTKKSEETLFQKIIELVQQAKEEKTPSQQFIEKFEGPYVKIVLLIVGLMLFLPHYILGWSWSETWYRAMVMLVVASPCALVASIMPATLSAISNGARKGILFKGGVHLENLAALKAIAFDKTGTLTKGKPSVTDLFIRPGLDKEVFLQSVYIIEKQSTHPLAEAVVHYVKDHNMKDRGIHSALSVDSMHEIPGCGVEAKINDIPWKVGKRSFIGDSLAGSFYGNEANRLQEEGKTLVYVADDKGVAGLFAVQDTLRETTKEAVKSFKDQGLYTIMLTGDQAATAAAVKEMTQIDTVVAGCLPEGKVMEIKKLKEKYHTIAMVGDGINDAPALAAANIGVAMGGGTDAAIETSDIVLMKNDLSKIAEAVRLSKRMNRIIKQNIVFSIAVIALLIISNFMGHVSLPLGVIGHEGSTILVILNGLRLLRG</sequence>
<keyword evidence="10" id="KW-1278">Translocase</keyword>
<dbReference type="SUPFAM" id="SSF81653">
    <property type="entry name" value="Calcium ATPase, transduction domain A"/>
    <property type="match status" value="1"/>
</dbReference>
<evidence type="ECO:0000256" key="6">
    <source>
        <dbReference type="ARBA" id="ARBA00022723"/>
    </source>
</evidence>
<accession>D3FW07</accession>
<dbReference type="STRING" id="398511.BpOF4_11930"/>
<dbReference type="Gene3D" id="3.40.1110.10">
    <property type="entry name" value="Calcium-transporting ATPase, cytoplasmic domain N"/>
    <property type="match status" value="1"/>
</dbReference>
<keyword evidence="5 14" id="KW-0812">Transmembrane</keyword>
<dbReference type="GO" id="GO:0005524">
    <property type="term" value="F:ATP binding"/>
    <property type="evidence" value="ECO:0007669"/>
    <property type="project" value="UniProtKB-UniRule"/>
</dbReference>
<dbReference type="InterPro" id="IPR008250">
    <property type="entry name" value="ATPase_P-typ_transduc_dom_A_sf"/>
</dbReference>
<dbReference type="eggNOG" id="COG2217">
    <property type="taxonomic scope" value="Bacteria"/>
</dbReference>
<organism evidence="16 17">
    <name type="scientific">Alkalihalophilus pseudofirmus (strain ATCC BAA-2126 / JCM 17055 / OF4)</name>
    <name type="common">Bacillus pseudofirmus</name>
    <dbReference type="NCBI Taxonomy" id="398511"/>
    <lineage>
        <taxon>Bacteria</taxon>
        <taxon>Bacillati</taxon>
        <taxon>Bacillota</taxon>
        <taxon>Bacilli</taxon>
        <taxon>Bacillales</taxon>
        <taxon>Bacillaceae</taxon>
        <taxon>Alkalihalophilus</taxon>
    </lineage>
</organism>
<dbReference type="InterPro" id="IPR001757">
    <property type="entry name" value="P_typ_ATPase"/>
</dbReference>
<dbReference type="Proteomes" id="UP000001544">
    <property type="component" value="Chromosome"/>
</dbReference>
<dbReference type="GO" id="GO:0005886">
    <property type="term" value="C:plasma membrane"/>
    <property type="evidence" value="ECO:0007669"/>
    <property type="project" value="UniProtKB-SubCell"/>
</dbReference>
<evidence type="ECO:0000256" key="7">
    <source>
        <dbReference type="ARBA" id="ARBA00022741"/>
    </source>
</evidence>
<evidence type="ECO:0000256" key="5">
    <source>
        <dbReference type="ARBA" id="ARBA00022692"/>
    </source>
</evidence>
<dbReference type="PANTHER" id="PTHR43079:SF1">
    <property type="entry name" value="CADMIUM_ZINC-TRANSPORTING ATPASE HMA1, CHLOROPLASTIC-RELATED"/>
    <property type="match status" value="1"/>
</dbReference>
<proteinExistence type="inferred from homology"/>
<gene>
    <name evidence="16" type="primary">cadA</name>
    <name evidence="16" type="ordered locus">BpOF4_11930</name>
</gene>
<evidence type="ECO:0000256" key="3">
    <source>
        <dbReference type="ARBA" id="ARBA00022448"/>
    </source>
</evidence>
<dbReference type="Pfam" id="PF00702">
    <property type="entry name" value="Hydrolase"/>
    <property type="match status" value="1"/>
</dbReference>
<dbReference type="Gene3D" id="2.70.150.10">
    <property type="entry name" value="Calcium-transporting ATPase, cytoplasmic transduction domain A"/>
    <property type="match status" value="1"/>
</dbReference>
<dbReference type="NCBIfam" id="TIGR01525">
    <property type="entry name" value="ATPase-IB_hvy"/>
    <property type="match status" value="1"/>
</dbReference>
<dbReference type="PANTHER" id="PTHR43079">
    <property type="entry name" value="PROBABLE CADMIUM/ZINC-TRANSPORTING ATPASE HMA1"/>
    <property type="match status" value="1"/>
</dbReference>
<evidence type="ECO:0000259" key="15">
    <source>
        <dbReference type="Pfam" id="PF00122"/>
    </source>
</evidence>
<dbReference type="Pfam" id="PF00122">
    <property type="entry name" value="E1-E2_ATPase"/>
    <property type="match status" value="1"/>
</dbReference>
<dbReference type="SFLD" id="SFLDG00002">
    <property type="entry name" value="C1.7:_P-type_atpase_like"/>
    <property type="match status" value="1"/>
</dbReference>
<dbReference type="Gene3D" id="3.40.50.1000">
    <property type="entry name" value="HAD superfamily/HAD-like"/>
    <property type="match status" value="1"/>
</dbReference>
<keyword evidence="3" id="KW-0813">Transport</keyword>
<keyword evidence="6 14" id="KW-0479">Metal-binding</keyword>
<evidence type="ECO:0000256" key="8">
    <source>
        <dbReference type="ARBA" id="ARBA00022840"/>
    </source>
</evidence>
<dbReference type="NCBIfam" id="TIGR01512">
    <property type="entry name" value="ATPase-IB2_Cd"/>
    <property type="match status" value="1"/>
</dbReference>
<feature type="transmembrane region" description="Helical" evidence="14">
    <location>
        <begin position="37"/>
        <end position="56"/>
    </location>
</feature>
<dbReference type="InterPro" id="IPR051949">
    <property type="entry name" value="Cation_Transport_ATPase"/>
</dbReference>
<evidence type="ECO:0000256" key="10">
    <source>
        <dbReference type="ARBA" id="ARBA00022967"/>
    </source>
</evidence>
<dbReference type="KEGG" id="bpf:BpOF4_11930"/>
<dbReference type="HOGENOM" id="CLU_001771_6_3_9"/>
<evidence type="ECO:0000256" key="1">
    <source>
        <dbReference type="ARBA" id="ARBA00004651"/>
    </source>
</evidence>
<feature type="transmembrane region" description="Helical" evidence="14">
    <location>
        <begin position="611"/>
        <end position="630"/>
    </location>
</feature>
<evidence type="ECO:0000256" key="2">
    <source>
        <dbReference type="ARBA" id="ARBA00006024"/>
    </source>
</evidence>
<dbReference type="SUPFAM" id="SSF81665">
    <property type="entry name" value="Calcium ATPase, transmembrane domain M"/>
    <property type="match status" value="1"/>
</dbReference>
<dbReference type="InterPro" id="IPR027256">
    <property type="entry name" value="P-typ_ATPase_IB"/>
</dbReference>
<evidence type="ECO:0000256" key="12">
    <source>
        <dbReference type="ARBA" id="ARBA00023065"/>
    </source>
</evidence>
<dbReference type="InterPro" id="IPR023298">
    <property type="entry name" value="ATPase_P-typ_TM_dom_sf"/>
</dbReference>
<dbReference type="InterPro" id="IPR023299">
    <property type="entry name" value="ATPase_P-typ_cyto_dom_N"/>
</dbReference>
<keyword evidence="17" id="KW-1185">Reference proteome</keyword>
<dbReference type="InterPro" id="IPR018303">
    <property type="entry name" value="ATPase_P-typ_P_site"/>
</dbReference>
<dbReference type="SUPFAM" id="SSF56784">
    <property type="entry name" value="HAD-like"/>
    <property type="match status" value="1"/>
</dbReference>
<dbReference type="FunFam" id="2.70.150.10:FF:000002">
    <property type="entry name" value="Copper-transporting ATPase 1, putative"/>
    <property type="match status" value="1"/>
</dbReference>